<gene>
    <name evidence="5" type="ORF">SAMN05421736_115136</name>
</gene>
<evidence type="ECO:0000256" key="1">
    <source>
        <dbReference type="ARBA" id="ARBA00023015"/>
    </source>
</evidence>
<dbReference type="Proteomes" id="UP000198935">
    <property type="component" value="Unassembled WGS sequence"/>
</dbReference>
<dbReference type="InterPro" id="IPR003313">
    <property type="entry name" value="AraC-bd"/>
</dbReference>
<organism evidence="5 6">
    <name type="scientific">Evansella caseinilytica</name>
    <dbReference type="NCBI Taxonomy" id="1503961"/>
    <lineage>
        <taxon>Bacteria</taxon>
        <taxon>Bacillati</taxon>
        <taxon>Bacillota</taxon>
        <taxon>Bacilli</taxon>
        <taxon>Bacillales</taxon>
        <taxon>Bacillaceae</taxon>
        <taxon>Evansella</taxon>
    </lineage>
</organism>
<dbReference type="InterPro" id="IPR037923">
    <property type="entry name" value="HTH-like"/>
</dbReference>
<dbReference type="PANTHER" id="PTHR43280:SF28">
    <property type="entry name" value="HTH-TYPE TRANSCRIPTIONAL ACTIVATOR RHAS"/>
    <property type="match status" value="1"/>
</dbReference>
<evidence type="ECO:0000256" key="3">
    <source>
        <dbReference type="ARBA" id="ARBA00023163"/>
    </source>
</evidence>
<dbReference type="InterPro" id="IPR018060">
    <property type="entry name" value="HTH_AraC"/>
</dbReference>
<accession>A0A1H3TQ70</accession>
<reference evidence="6" key="1">
    <citation type="submission" date="2016-10" db="EMBL/GenBank/DDBJ databases">
        <authorList>
            <person name="Varghese N."/>
            <person name="Submissions S."/>
        </authorList>
    </citation>
    <scope>NUCLEOTIDE SEQUENCE [LARGE SCALE GENOMIC DNA]</scope>
    <source>
        <strain evidence="6">SP</strain>
    </source>
</reference>
<dbReference type="AlphaFoldDB" id="A0A1H3TQ70"/>
<keyword evidence="2 5" id="KW-0238">DNA-binding</keyword>
<dbReference type="PROSITE" id="PS01124">
    <property type="entry name" value="HTH_ARAC_FAMILY_2"/>
    <property type="match status" value="1"/>
</dbReference>
<dbReference type="SMART" id="SM00342">
    <property type="entry name" value="HTH_ARAC"/>
    <property type="match status" value="1"/>
</dbReference>
<dbReference type="GO" id="GO:0003700">
    <property type="term" value="F:DNA-binding transcription factor activity"/>
    <property type="evidence" value="ECO:0007669"/>
    <property type="project" value="InterPro"/>
</dbReference>
<protein>
    <submittedName>
        <fullName evidence="5">AraC-type DNA-binding protein</fullName>
    </submittedName>
</protein>
<dbReference type="PRINTS" id="PR00032">
    <property type="entry name" value="HTHARAC"/>
</dbReference>
<dbReference type="InterPro" id="IPR020449">
    <property type="entry name" value="Tscrpt_reg_AraC-type_HTH"/>
</dbReference>
<evidence type="ECO:0000313" key="6">
    <source>
        <dbReference type="Proteomes" id="UP000198935"/>
    </source>
</evidence>
<dbReference type="STRING" id="1503961.SAMN05421736_115136"/>
<evidence type="ECO:0000256" key="2">
    <source>
        <dbReference type="ARBA" id="ARBA00023125"/>
    </source>
</evidence>
<dbReference type="Gene3D" id="2.60.120.280">
    <property type="entry name" value="Regulatory protein AraC"/>
    <property type="match status" value="1"/>
</dbReference>
<dbReference type="EMBL" id="FNPI01000015">
    <property type="protein sequence ID" value="SDZ52058.1"/>
    <property type="molecule type" value="Genomic_DNA"/>
</dbReference>
<feature type="domain" description="HTH araC/xylS-type" evidence="4">
    <location>
        <begin position="176"/>
        <end position="275"/>
    </location>
</feature>
<dbReference type="Gene3D" id="1.10.10.60">
    <property type="entry name" value="Homeodomain-like"/>
    <property type="match status" value="2"/>
</dbReference>
<dbReference type="GO" id="GO:0043565">
    <property type="term" value="F:sequence-specific DNA binding"/>
    <property type="evidence" value="ECO:0007669"/>
    <property type="project" value="InterPro"/>
</dbReference>
<dbReference type="InterPro" id="IPR009057">
    <property type="entry name" value="Homeodomain-like_sf"/>
</dbReference>
<proteinExistence type="predicted"/>
<dbReference type="PANTHER" id="PTHR43280">
    <property type="entry name" value="ARAC-FAMILY TRANSCRIPTIONAL REGULATOR"/>
    <property type="match status" value="1"/>
</dbReference>
<sequence length="283" mass="32961">MQMYYKKVRYTFVTMEDTLPLFVESVGYNPKEQDFIRPEGYPYYHWLQTVEGEGRFTFNGREYTLPKGRGVLLKPYTPHSYFVSGSKWSTVYVTFGGASAISILDSLKLNFSTFYTETAQKPFTNIISEMIRIIGEDSEFSKMELSSRLYTFLINLRKYGKINNQPSLSHFYDKVRPIVEWLETVYAEDIGLKDMAEHLNVSSQYLNRLFQDTFNVSPYSFLIQLRIRKAKEILIHNPEIPLKHIAYQVGFNDVSNFVATFKKKEGITPKKYRDLLVNNAAGK</sequence>
<dbReference type="SUPFAM" id="SSF46689">
    <property type="entry name" value="Homeodomain-like"/>
    <property type="match status" value="2"/>
</dbReference>
<dbReference type="Pfam" id="PF02311">
    <property type="entry name" value="AraC_binding"/>
    <property type="match status" value="1"/>
</dbReference>
<dbReference type="SUPFAM" id="SSF51215">
    <property type="entry name" value="Regulatory protein AraC"/>
    <property type="match status" value="1"/>
</dbReference>
<dbReference type="Pfam" id="PF12833">
    <property type="entry name" value="HTH_18"/>
    <property type="match status" value="1"/>
</dbReference>
<keyword evidence="1" id="KW-0805">Transcription regulation</keyword>
<name>A0A1H3TQ70_9BACI</name>
<evidence type="ECO:0000259" key="4">
    <source>
        <dbReference type="PROSITE" id="PS01124"/>
    </source>
</evidence>
<keyword evidence="6" id="KW-1185">Reference proteome</keyword>
<keyword evidence="3" id="KW-0804">Transcription</keyword>
<evidence type="ECO:0000313" key="5">
    <source>
        <dbReference type="EMBL" id="SDZ52058.1"/>
    </source>
</evidence>